<evidence type="ECO:0000256" key="1">
    <source>
        <dbReference type="SAM" id="Phobius"/>
    </source>
</evidence>
<dbReference type="PANTHER" id="PTHR36840">
    <property type="entry name" value="BLL5714 PROTEIN"/>
    <property type="match status" value="1"/>
</dbReference>
<feature type="transmembrane region" description="Helical" evidence="1">
    <location>
        <begin position="106"/>
        <end position="126"/>
    </location>
</feature>
<dbReference type="EMBL" id="CP139368">
    <property type="protein sequence ID" value="WPR90014.1"/>
    <property type="molecule type" value="Genomic_DNA"/>
</dbReference>
<feature type="transmembrane region" description="Helical" evidence="1">
    <location>
        <begin position="20"/>
        <end position="40"/>
    </location>
</feature>
<keyword evidence="3" id="KW-1185">Reference proteome</keyword>
<name>A0ABZ0SKV5_9MICO</name>
<keyword evidence="1" id="KW-0812">Transmembrane</keyword>
<feature type="transmembrane region" description="Helical" evidence="1">
    <location>
        <begin position="269"/>
        <end position="295"/>
    </location>
</feature>
<evidence type="ECO:0000313" key="3">
    <source>
        <dbReference type="Proteomes" id="UP001323798"/>
    </source>
</evidence>
<feature type="transmembrane region" description="Helical" evidence="1">
    <location>
        <begin position="81"/>
        <end position="100"/>
    </location>
</feature>
<feature type="transmembrane region" description="Helical" evidence="1">
    <location>
        <begin position="362"/>
        <end position="380"/>
    </location>
</feature>
<gene>
    <name evidence="2" type="ORF">SM116_01635</name>
</gene>
<dbReference type="InterPro" id="IPR010640">
    <property type="entry name" value="Low_temperature_requirement_A"/>
</dbReference>
<dbReference type="Pfam" id="PF06772">
    <property type="entry name" value="LtrA"/>
    <property type="match status" value="1"/>
</dbReference>
<feature type="transmembrane region" description="Helical" evidence="1">
    <location>
        <begin position="46"/>
        <end position="69"/>
    </location>
</feature>
<feature type="transmembrane region" description="Helical" evidence="1">
    <location>
        <begin position="226"/>
        <end position="248"/>
    </location>
</feature>
<feature type="transmembrane region" description="Helical" evidence="1">
    <location>
        <begin position="163"/>
        <end position="185"/>
    </location>
</feature>
<dbReference type="PANTHER" id="PTHR36840:SF1">
    <property type="entry name" value="BLL5714 PROTEIN"/>
    <property type="match status" value="1"/>
</dbReference>
<dbReference type="RefSeq" id="WP_320942728.1">
    <property type="nucleotide sequence ID" value="NZ_BAABEU010000003.1"/>
</dbReference>
<sequence length="386" mass="40883">MPRRSAPLRIQERDASRADWMELFFDLVFVALIGQLSAGLRSEPTFAELGVFLGLFASVWWSWVNLTFTINIQEGLSRRTLAGYMLSAMAAVGVIAVAAPEAVGERAWLFALGNAALRAVMLLLWVRRSWSTGVVSRLRVLAYNGGTGVIWLASAFTPSPLRFVLWAIAIAIEISLLVASAPGLLRRIGTINIEHLADRFGTLVIIALGESVLAIVVAVSESFTPLSAVVGVLAFVVTAGLAWAMFMFGIDAMRSGLEQLVGRGDARGVVETVAFLPFLLVAGIMMLAGAVSLAIDAPQAPLLPASAVSLGAGVILFYGTNAAISLRYGRPWRTVRPWAVPALALPLVVGAAAFVIPAIWAIAATAAVVVGIVTLSEIRARRALPG</sequence>
<protein>
    <submittedName>
        <fullName evidence="2">Low temperature requirement protein A</fullName>
    </submittedName>
</protein>
<feature type="transmembrane region" description="Helical" evidence="1">
    <location>
        <begin position="307"/>
        <end position="326"/>
    </location>
</feature>
<feature type="transmembrane region" description="Helical" evidence="1">
    <location>
        <begin position="197"/>
        <end position="220"/>
    </location>
</feature>
<accession>A0ABZ0SKV5</accession>
<dbReference type="Proteomes" id="UP001323798">
    <property type="component" value="Chromosome"/>
</dbReference>
<evidence type="ECO:0000313" key="2">
    <source>
        <dbReference type="EMBL" id="WPR90014.1"/>
    </source>
</evidence>
<proteinExistence type="predicted"/>
<organism evidence="2 3">
    <name type="scientific">Microbacterium rhizosphaerae</name>
    <dbReference type="NCBI Taxonomy" id="1678237"/>
    <lineage>
        <taxon>Bacteria</taxon>
        <taxon>Bacillati</taxon>
        <taxon>Actinomycetota</taxon>
        <taxon>Actinomycetes</taxon>
        <taxon>Micrococcales</taxon>
        <taxon>Microbacteriaceae</taxon>
        <taxon>Microbacterium</taxon>
    </lineage>
</organism>
<keyword evidence="1" id="KW-1133">Transmembrane helix</keyword>
<keyword evidence="1" id="KW-0472">Membrane</keyword>
<reference evidence="2 3" key="1">
    <citation type="submission" date="2023-11" db="EMBL/GenBank/DDBJ databases">
        <title>Genome sequence of Microbacterium rhizosphaerae KACC 19337.</title>
        <authorList>
            <person name="Choi H."/>
            <person name="Kim S."/>
            <person name="Kim Y."/>
            <person name="Kwon S.-W."/>
            <person name="Heo J."/>
        </authorList>
    </citation>
    <scope>NUCLEOTIDE SEQUENCE [LARGE SCALE GENOMIC DNA]</scope>
    <source>
        <strain evidence="2 3">KACC 19337</strain>
    </source>
</reference>